<reference evidence="2 3" key="1">
    <citation type="journal article" date="2019" name="Int. J. Syst. Evol. Microbiol.">
        <title>Faecalibacillus intestinalis gen. nov., sp. nov. and Faecalibacillus faecis sp. nov., isolated from human faeces.</title>
        <authorList>
            <person name="Seo B."/>
            <person name="Jeon K."/>
            <person name="Baek I."/>
            <person name="Lee Y.M."/>
            <person name="Baek K."/>
            <person name="Ko G."/>
        </authorList>
    </citation>
    <scope>NUCLEOTIDE SEQUENCE [LARGE SCALE GENOMIC DNA]</scope>
    <source>
        <strain evidence="2 3">SNUG30099</strain>
    </source>
</reference>
<evidence type="ECO:0000313" key="3">
    <source>
        <dbReference type="Proteomes" id="UP000240974"/>
    </source>
</evidence>
<dbReference type="Proteomes" id="UP000240974">
    <property type="component" value="Unassembled WGS sequence"/>
</dbReference>
<gene>
    <name evidence="2" type="ORF">C7U54_04420</name>
</gene>
<keyword evidence="1" id="KW-1133">Transmembrane helix</keyword>
<feature type="transmembrane region" description="Helical" evidence="1">
    <location>
        <begin position="49"/>
        <end position="68"/>
    </location>
</feature>
<protein>
    <recommendedName>
        <fullName evidence="4">Stage III sporulation protein AH</fullName>
    </recommendedName>
</protein>
<dbReference type="EMBL" id="PYLQ01000004">
    <property type="protein sequence ID" value="PST42520.1"/>
    <property type="molecule type" value="Genomic_DNA"/>
</dbReference>
<evidence type="ECO:0008006" key="4">
    <source>
        <dbReference type="Google" id="ProtNLM"/>
    </source>
</evidence>
<name>A0A2T3G4P5_9FIRM</name>
<comment type="caution">
    <text evidence="2">The sequence shown here is derived from an EMBL/GenBank/DDBJ whole genome shotgun (WGS) entry which is preliminary data.</text>
</comment>
<keyword evidence="3" id="KW-1185">Reference proteome</keyword>
<keyword evidence="1" id="KW-0472">Membrane</keyword>
<accession>A0A2T3G4P5</accession>
<dbReference type="AlphaFoldDB" id="A0A2T3G4P5"/>
<evidence type="ECO:0000313" key="2">
    <source>
        <dbReference type="EMBL" id="PST42520.1"/>
    </source>
</evidence>
<organism evidence="2 3">
    <name type="scientific">Faecalibacillus intestinalis</name>
    <dbReference type="NCBI Taxonomy" id="1982626"/>
    <lineage>
        <taxon>Bacteria</taxon>
        <taxon>Bacillati</taxon>
        <taxon>Bacillota</taxon>
        <taxon>Erysipelotrichia</taxon>
        <taxon>Erysipelotrichales</taxon>
        <taxon>Coprobacillaceae</taxon>
        <taxon>Faecalibacillus</taxon>
    </lineage>
</organism>
<dbReference type="InterPro" id="IPR024232">
    <property type="entry name" value="SpoIIIAH"/>
</dbReference>
<proteinExistence type="predicted"/>
<dbReference type="Pfam" id="PF12685">
    <property type="entry name" value="SpoIIIAH"/>
    <property type="match status" value="1"/>
</dbReference>
<dbReference type="InterPro" id="IPR038503">
    <property type="entry name" value="SpoIIIAH_sf"/>
</dbReference>
<evidence type="ECO:0000256" key="1">
    <source>
        <dbReference type="SAM" id="Phobius"/>
    </source>
</evidence>
<keyword evidence="1" id="KW-0812">Transmembrane</keyword>
<dbReference type="Gene3D" id="1.10.287.4300">
    <property type="entry name" value="Stage III sporulation protein AH-like"/>
    <property type="match status" value="1"/>
</dbReference>
<sequence>MKEKWSLFQLLKENIQAELSTRTKPSVFSYSKTGLHIVGNEGMFMNKQAITFLSLFTLILVLSIYYLLVPPIDQDDTVSKKSLSRIEILQSELNKNHENKINDNNTVISSSKASEKEISTALTSNEKTKAIIKNEKDICQLLTDKGYKECFCEIDGGHMKVVVKLKDATSKDANKIIKHIHNKYNGYIIEVKFVED</sequence>